<feature type="transmembrane region" description="Helical" evidence="1">
    <location>
        <begin position="20"/>
        <end position="43"/>
    </location>
</feature>
<keyword evidence="1" id="KW-0472">Membrane</keyword>
<accession>A0ABD5UBX2</accession>
<name>A0ABD5UBX2_9EURY</name>
<sequence length="44" mass="4763">MFDLAAYDHPSFRTAAGTAVGYLLVLAVMTLLLFGIPYALFVLV</sequence>
<evidence type="ECO:0000256" key="1">
    <source>
        <dbReference type="SAM" id="Phobius"/>
    </source>
</evidence>
<keyword evidence="1" id="KW-1133">Transmembrane helix</keyword>
<dbReference type="RefSeq" id="WP_304448030.1">
    <property type="nucleotide sequence ID" value="NZ_JARRAH010000001.1"/>
</dbReference>
<comment type="caution">
    <text evidence="2">The sequence shown here is derived from an EMBL/GenBank/DDBJ whole genome shotgun (WGS) entry which is preliminary data.</text>
</comment>
<evidence type="ECO:0008006" key="4">
    <source>
        <dbReference type="Google" id="ProtNLM"/>
    </source>
</evidence>
<dbReference type="EMBL" id="JBHSXM010000001">
    <property type="protein sequence ID" value="MFC6836343.1"/>
    <property type="molecule type" value="Genomic_DNA"/>
</dbReference>
<protein>
    <recommendedName>
        <fullName evidence="4">ABC transporter permease</fullName>
    </recommendedName>
</protein>
<dbReference type="AlphaFoldDB" id="A0ABD5UBX2"/>
<gene>
    <name evidence="2" type="ORF">ACFQHK_07465</name>
</gene>
<proteinExistence type="predicted"/>
<keyword evidence="1" id="KW-0812">Transmembrane</keyword>
<reference evidence="2 3" key="1">
    <citation type="journal article" date="2019" name="Int. J. Syst. Evol. Microbiol.">
        <title>The Global Catalogue of Microorganisms (GCM) 10K type strain sequencing project: providing services to taxonomists for standard genome sequencing and annotation.</title>
        <authorList>
            <consortium name="The Broad Institute Genomics Platform"/>
            <consortium name="The Broad Institute Genome Sequencing Center for Infectious Disease"/>
            <person name="Wu L."/>
            <person name="Ma J."/>
        </authorList>
    </citation>
    <scope>NUCLEOTIDE SEQUENCE [LARGE SCALE GENOMIC DNA]</scope>
    <source>
        <strain evidence="2 3">PSRA2</strain>
    </source>
</reference>
<evidence type="ECO:0000313" key="3">
    <source>
        <dbReference type="Proteomes" id="UP001596406"/>
    </source>
</evidence>
<dbReference type="Proteomes" id="UP001596406">
    <property type="component" value="Unassembled WGS sequence"/>
</dbReference>
<evidence type="ECO:0000313" key="2">
    <source>
        <dbReference type="EMBL" id="MFC6836343.1"/>
    </source>
</evidence>
<keyword evidence="3" id="KW-1185">Reference proteome</keyword>
<organism evidence="2 3">
    <name type="scientific">Halomarina ordinaria</name>
    <dbReference type="NCBI Taxonomy" id="3033939"/>
    <lineage>
        <taxon>Archaea</taxon>
        <taxon>Methanobacteriati</taxon>
        <taxon>Methanobacteriota</taxon>
        <taxon>Stenosarchaea group</taxon>
        <taxon>Halobacteria</taxon>
        <taxon>Halobacteriales</taxon>
        <taxon>Natronomonadaceae</taxon>
        <taxon>Halomarina</taxon>
    </lineage>
</organism>